<proteinExistence type="predicted"/>
<dbReference type="InterPro" id="IPR032830">
    <property type="entry name" value="XPB/Ssl2_N"/>
</dbReference>
<evidence type="ECO:0000256" key="1">
    <source>
        <dbReference type="SAM" id="MobiDB-lite"/>
    </source>
</evidence>
<reference evidence="4" key="1">
    <citation type="submission" date="2020-05" db="EMBL/GenBank/DDBJ databases">
        <authorList>
            <person name="Chiriac C."/>
            <person name="Salcher M."/>
            <person name="Ghai R."/>
            <person name="Kavagutti S V."/>
        </authorList>
    </citation>
    <scope>NUCLEOTIDE SEQUENCE</scope>
</reference>
<feature type="domain" description="WYL" evidence="2">
    <location>
        <begin position="627"/>
        <end position="689"/>
    </location>
</feature>
<feature type="domain" description="Helicase XPB/Ssl2 N-terminal" evidence="3">
    <location>
        <begin position="404"/>
        <end position="526"/>
    </location>
</feature>
<dbReference type="InterPro" id="IPR026881">
    <property type="entry name" value="WYL_dom"/>
</dbReference>
<protein>
    <submittedName>
        <fullName evidence="4">Unannotated protein</fullName>
    </submittedName>
</protein>
<dbReference type="AlphaFoldDB" id="A0A6J6W4E0"/>
<dbReference type="PROSITE" id="PS52050">
    <property type="entry name" value="WYL"/>
    <property type="match status" value="1"/>
</dbReference>
<feature type="compositionally biased region" description="Basic and acidic residues" evidence="1">
    <location>
        <begin position="598"/>
        <end position="608"/>
    </location>
</feature>
<gene>
    <name evidence="4" type="ORF">UFOPK2938_00553</name>
</gene>
<evidence type="ECO:0000259" key="3">
    <source>
        <dbReference type="Pfam" id="PF13625"/>
    </source>
</evidence>
<organism evidence="4">
    <name type="scientific">freshwater metagenome</name>
    <dbReference type="NCBI Taxonomy" id="449393"/>
    <lineage>
        <taxon>unclassified sequences</taxon>
        <taxon>metagenomes</taxon>
        <taxon>ecological metagenomes</taxon>
    </lineage>
</organism>
<feature type="region of interest" description="Disordered" evidence="1">
    <location>
        <begin position="1"/>
        <end position="24"/>
    </location>
</feature>
<sequence>MSKPTPPETISPEPTQGRPRSLADDLRRRDDQALTQLLRLRPDLLNPVPADLRALAARATGAPSMARALDHFDAFSLAVACVAAQHDDPIVTDDVIAAVKEREPHVDPDRITRTLDQLHELGLTWGLPAYIAMVRGCRDILLAQSEEFINSALAQPELADPADAVVRAPQQVAISAAQNALESVRLVEALCRLWTTQPPNGLRTGGLSARDLARTADELDVDPTTAALLVETAYNAGLIANDGAADSIFTTTTNFDEWEQGDTATRWVTLARAWLLTDRVAGLVGARDSKDNKLAALSPDLERSYGISLRLAVLQELASLADHTSVSDATLIARLDWRRPRRVDPSKHAFIMWTTHEAATLGVTGLGALSPHGVQLIADPAGSNDEDLVVSALTVSLPQPVDHVILQPDLTAIAPGPLLPELARELSLLADIESTGGATVFRFSENSLRRGFDQGRDAATILDFITNLSRTPVPQPLEYAIADLAKRHGQLRIGNAACYIRCEDNTLLDSVMAASETQSLMLRRIAPSVVVSSASPTSVIDRLHAMGLTPTAEGPDGGVVITRGTGRQPTAHRPMVRLRDEAGPNERLLVAAVKALRSGEDTEGRTTTEEVLPTRPLPPRTPPAKTVSILRAAIDEGAALRIGYASSNGSTVEHMIDPVRVNAGQVTAYDHRGGDVRTFTISRIAGVEVIDPGSLPTTEQV</sequence>
<feature type="region of interest" description="Disordered" evidence="1">
    <location>
        <begin position="598"/>
        <end position="624"/>
    </location>
</feature>
<dbReference type="Pfam" id="PF13625">
    <property type="entry name" value="Helicase_C_3"/>
    <property type="match status" value="1"/>
</dbReference>
<accession>A0A6J6W4E0</accession>
<name>A0A6J6W4E0_9ZZZZ</name>
<dbReference type="Pfam" id="PF13280">
    <property type="entry name" value="WYL"/>
    <property type="match status" value="1"/>
</dbReference>
<dbReference type="EMBL" id="CAEZZX010000090">
    <property type="protein sequence ID" value="CAB4778404.1"/>
    <property type="molecule type" value="Genomic_DNA"/>
</dbReference>
<evidence type="ECO:0000313" key="4">
    <source>
        <dbReference type="EMBL" id="CAB4778404.1"/>
    </source>
</evidence>
<evidence type="ECO:0000259" key="2">
    <source>
        <dbReference type="Pfam" id="PF13280"/>
    </source>
</evidence>